<organism evidence="1 2">
    <name type="scientific">Paenibacillus plantarum</name>
    <dbReference type="NCBI Taxonomy" id="2654975"/>
    <lineage>
        <taxon>Bacteria</taxon>
        <taxon>Bacillati</taxon>
        <taxon>Bacillota</taxon>
        <taxon>Bacilli</taxon>
        <taxon>Bacillales</taxon>
        <taxon>Paenibacillaceae</taxon>
        <taxon>Paenibacillus</taxon>
    </lineage>
</organism>
<accession>A0ABX1XHN1</accession>
<dbReference type="Proteomes" id="UP000653578">
    <property type="component" value="Unassembled WGS sequence"/>
</dbReference>
<proteinExistence type="predicted"/>
<reference evidence="1 2" key="1">
    <citation type="submission" date="2019-10" db="EMBL/GenBank/DDBJ databases">
        <title>Description of Paenibacillus humi sp. nov.</title>
        <authorList>
            <person name="Carlier A."/>
            <person name="Qi S."/>
        </authorList>
    </citation>
    <scope>NUCLEOTIDE SEQUENCE [LARGE SCALE GENOMIC DNA]</scope>
    <source>
        <strain evidence="1 2">LMG 31461</strain>
    </source>
</reference>
<protein>
    <submittedName>
        <fullName evidence="1">Uncharacterized protein</fullName>
    </submittedName>
</protein>
<evidence type="ECO:0000313" key="1">
    <source>
        <dbReference type="EMBL" id="NOU67403.1"/>
    </source>
</evidence>
<gene>
    <name evidence="1" type="ORF">GC096_25490</name>
</gene>
<dbReference type="NCBIfam" id="TIGR02276">
    <property type="entry name" value="beta_rpt_yvtn"/>
    <property type="match status" value="1"/>
</dbReference>
<dbReference type="SUPFAM" id="SSF50974">
    <property type="entry name" value="Nitrous oxide reductase, N-terminal domain"/>
    <property type="match status" value="1"/>
</dbReference>
<dbReference type="EMBL" id="WHNY01000067">
    <property type="protein sequence ID" value="NOU67403.1"/>
    <property type="molecule type" value="Genomic_DNA"/>
</dbReference>
<keyword evidence="2" id="KW-1185">Reference proteome</keyword>
<name>A0ABX1XHN1_9BACL</name>
<dbReference type="InterPro" id="IPR015943">
    <property type="entry name" value="WD40/YVTN_repeat-like_dom_sf"/>
</dbReference>
<evidence type="ECO:0000313" key="2">
    <source>
        <dbReference type="Proteomes" id="UP000653578"/>
    </source>
</evidence>
<dbReference type="Gene3D" id="2.130.10.10">
    <property type="entry name" value="YVTN repeat-like/Quinoprotein amine dehydrogenase"/>
    <property type="match status" value="1"/>
</dbReference>
<dbReference type="InterPro" id="IPR011964">
    <property type="entry name" value="YVTN_b-propeller_repeat"/>
</dbReference>
<sequence length="38" mass="3874">MYVTNQDDGNVSVIDGITNTVIATVPVGARPFAAGVNP</sequence>
<dbReference type="InterPro" id="IPR011045">
    <property type="entry name" value="N2O_reductase_N"/>
</dbReference>
<comment type="caution">
    <text evidence="1">The sequence shown here is derived from an EMBL/GenBank/DDBJ whole genome shotgun (WGS) entry which is preliminary data.</text>
</comment>